<accession>A0ACB9DVA9</accession>
<sequence>MILVDYQRAFCGCLEKLLVLDHHSLVRTFILHATAQEIVATRHHLIHYMFSHVGYNTARACGIIYAIFDMCSYETMKLTLFKSGPEYVRNHLTFCSFDGIEVQLEPPQEASYRDTVIDLFDKLFPFARG</sequence>
<keyword evidence="2" id="KW-1185">Reference proteome</keyword>
<dbReference type="Proteomes" id="UP001055811">
    <property type="component" value="Linkage Group LG04"/>
</dbReference>
<proteinExistence type="predicted"/>
<organism evidence="1 2">
    <name type="scientific">Cichorium intybus</name>
    <name type="common">Chicory</name>
    <dbReference type="NCBI Taxonomy" id="13427"/>
    <lineage>
        <taxon>Eukaryota</taxon>
        <taxon>Viridiplantae</taxon>
        <taxon>Streptophyta</taxon>
        <taxon>Embryophyta</taxon>
        <taxon>Tracheophyta</taxon>
        <taxon>Spermatophyta</taxon>
        <taxon>Magnoliopsida</taxon>
        <taxon>eudicotyledons</taxon>
        <taxon>Gunneridae</taxon>
        <taxon>Pentapetalae</taxon>
        <taxon>asterids</taxon>
        <taxon>campanulids</taxon>
        <taxon>Asterales</taxon>
        <taxon>Asteraceae</taxon>
        <taxon>Cichorioideae</taxon>
        <taxon>Cichorieae</taxon>
        <taxon>Cichoriinae</taxon>
        <taxon>Cichorium</taxon>
    </lineage>
</organism>
<protein>
    <submittedName>
        <fullName evidence="1">Uncharacterized protein</fullName>
    </submittedName>
</protein>
<reference evidence="1 2" key="2">
    <citation type="journal article" date="2022" name="Mol. Ecol. Resour.">
        <title>The genomes of chicory, endive, great burdock and yacon provide insights into Asteraceae paleo-polyploidization history and plant inulin production.</title>
        <authorList>
            <person name="Fan W."/>
            <person name="Wang S."/>
            <person name="Wang H."/>
            <person name="Wang A."/>
            <person name="Jiang F."/>
            <person name="Liu H."/>
            <person name="Zhao H."/>
            <person name="Xu D."/>
            <person name="Zhang Y."/>
        </authorList>
    </citation>
    <scope>NUCLEOTIDE SEQUENCE [LARGE SCALE GENOMIC DNA]</scope>
    <source>
        <strain evidence="2">cv. Punajuju</strain>
        <tissue evidence="1">Leaves</tissue>
    </source>
</reference>
<evidence type="ECO:0000313" key="2">
    <source>
        <dbReference type="Proteomes" id="UP001055811"/>
    </source>
</evidence>
<gene>
    <name evidence="1" type="ORF">L2E82_21134</name>
</gene>
<evidence type="ECO:0000313" key="1">
    <source>
        <dbReference type="EMBL" id="KAI3750495.1"/>
    </source>
</evidence>
<name>A0ACB9DVA9_CICIN</name>
<reference evidence="2" key="1">
    <citation type="journal article" date="2022" name="Mol. Ecol. Resour.">
        <title>The genomes of chicory, endive, great burdock and yacon provide insights into Asteraceae palaeo-polyploidization history and plant inulin production.</title>
        <authorList>
            <person name="Fan W."/>
            <person name="Wang S."/>
            <person name="Wang H."/>
            <person name="Wang A."/>
            <person name="Jiang F."/>
            <person name="Liu H."/>
            <person name="Zhao H."/>
            <person name="Xu D."/>
            <person name="Zhang Y."/>
        </authorList>
    </citation>
    <scope>NUCLEOTIDE SEQUENCE [LARGE SCALE GENOMIC DNA]</scope>
    <source>
        <strain evidence="2">cv. Punajuju</strain>
    </source>
</reference>
<dbReference type="EMBL" id="CM042012">
    <property type="protein sequence ID" value="KAI3750495.1"/>
    <property type="molecule type" value="Genomic_DNA"/>
</dbReference>
<comment type="caution">
    <text evidence="1">The sequence shown here is derived from an EMBL/GenBank/DDBJ whole genome shotgun (WGS) entry which is preliminary data.</text>
</comment>